<protein>
    <submittedName>
        <fullName evidence="2">Uncharacterized protein</fullName>
    </submittedName>
</protein>
<evidence type="ECO:0000313" key="3">
    <source>
        <dbReference type="Proteomes" id="UP001281203"/>
    </source>
</evidence>
<keyword evidence="3" id="KW-1185">Reference proteome</keyword>
<feature type="compositionally biased region" description="Gly residues" evidence="1">
    <location>
        <begin position="119"/>
        <end position="137"/>
    </location>
</feature>
<dbReference type="RefSeq" id="WP_317064145.1">
    <property type="nucleotide sequence ID" value="NZ_WBKO01000001.1"/>
</dbReference>
<feature type="compositionally biased region" description="Low complexity" evidence="1">
    <location>
        <begin position="138"/>
        <end position="163"/>
    </location>
</feature>
<reference evidence="2 3" key="1">
    <citation type="submission" date="2019-10" db="EMBL/GenBank/DDBJ databases">
        <title>Isolation and characterization of Methanoculleus sp. Wushi-C6 from a hot spring well.</title>
        <authorList>
            <person name="Chen S.-C."/>
            <person name="Lan Z.-H."/>
            <person name="You Y.-T."/>
            <person name="Lai M.-C."/>
        </authorList>
    </citation>
    <scope>NUCLEOTIDE SEQUENCE [LARGE SCALE GENOMIC DNA]</scope>
    <source>
        <strain evidence="2 3">Wushi-C6</strain>
    </source>
</reference>
<feature type="region of interest" description="Disordered" evidence="1">
    <location>
        <begin position="118"/>
        <end position="174"/>
    </location>
</feature>
<evidence type="ECO:0000313" key="2">
    <source>
        <dbReference type="EMBL" id="MDV2481149.1"/>
    </source>
</evidence>
<organism evidence="2 3">
    <name type="scientific">Methanoculleus caldifontis</name>
    <dbReference type="NCBI Taxonomy" id="2651577"/>
    <lineage>
        <taxon>Archaea</taxon>
        <taxon>Methanobacteriati</taxon>
        <taxon>Methanobacteriota</taxon>
        <taxon>Stenosarchaea group</taxon>
        <taxon>Methanomicrobia</taxon>
        <taxon>Methanomicrobiales</taxon>
        <taxon>Methanomicrobiaceae</taxon>
        <taxon>Methanoculleus</taxon>
    </lineage>
</organism>
<name>A0ABU3WZD2_9EURY</name>
<dbReference type="Proteomes" id="UP001281203">
    <property type="component" value="Unassembled WGS sequence"/>
</dbReference>
<dbReference type="EMBL" id="WBKO01000001">
    <property type="protein sequence ID" value="MDV2481149.1"/>
    <property type="molecule type" value="Genomic_DNA"/>
</dbReference>
<accession>A0ABU3WZD2</accession>
<gene>
    <name evidence="2" type="ORF">F8E02_03810</name>
</gene>
<evidence type="ECO:0000256" key="1">
    <source>
        <dbReference type="SAM" id="MobiDB-lite"/>
    </source>
</evidence>
<comment type="caution">
    <text evidence="2">The sequence shown here is derived from an EMBL/GenBank/DDBJ whole genome shotgun (WGS) entry which is preliminary data.</text>
</comment>
<proteinExistence type="predicted"/>
<sequence length="233" mass="22243">MRVRQILVLLLLLALAAPASAIPALPAEFSGTVTIDGSPAPAGTAITARIGDRDCGSLTLVAAGAFGGEGIYDNRLIVNGEDSDAGKTIIFLVGGIAAGSAVYTPGTSTTIALAATGGTAPGGSSGSSSGGSGGSGSGPSTTPSATPSATPTPTATVTEPAGTDTPDAGEEGAVRQETPALAATTTVPLADPTLTFGPVVSAVAVQQAGLPFSWLAGLAALAGAACLARTRKG</sequence>